<feature type="transmembrane region" description="Helical" evidence="1">
    <location>
        <begin position="210"/>
        <end position="236"/>
    </location>
</feature>
<comment type="caution">
    <text evidence="3">The sequence shown here is derived from an EMBL/GenBank/DDBJ whole genome shotgun (WGS) entry which is preliminary data.</text>
</comment>
<evidence type="ECO:0000313" key="4">
    <source>
        <dbReference type="Proteomes" id="UP001187346"/>
    </source>
</evidence>
<sequence length="322" mass="33358">MEVEVLVRVLAVALFWLCSMGMSSVAFAAPGDFVLVSDTPELDRKEDGTRTFTVSLINLTDRNVAVSAKAGTDQKRCRAVMDGTSDLPARHQASFKIKLIGCGLNAQDAVPVNITAGDTAPFPVEATPDSHPSPDWSLMKLFGITIGAAALVVVACALTEGNGWNIEVGLAESWTLKDSPAAGVTVLATAFTGVFGASEVLKALGDETTPVLTLALVASAVGVALAGAAPFVVQALRVNGNVTVGGHVVGSILVLGGTAGQLWVILLAARALDLGWITDGWLWGLGWAASFLLCIYGWTNTQLGIRTPLPPDASAPKRSAIP</sequence>
<gene>
    <name evidence="3" type="ORF">R5A26_29945</name>
</gene>
<keyword evidence="4" id="KW-1185">Reference proteome</keyword>
<evidence type="ECO:0000256" key="2">
    <source>
        <dbReference type="SAM" id="SignalP"/>
    </source>
</evidence>
<dbReference type="Proteomes" id="UP001187346">
    <property type="component" value="Unassembled WGS sequence"/>
</dbReference>
<feature type="signal peptide" evidence="2">
    <location>
        <begin position="1"/>
        <end position="28"/>
    </location>
</feature>
<proteinExistence type="predicted"/>
<feature type="transmembrane region" description="Helical" evidence="1">
    <location>
        <begin position="179"/>
        <end position="198"/>
    </location>
</feature>
<feature type="transmembrane region" description="Helical" evidence="1">
    <location>
        <begin position="248"/>
        <end position="269"/>
    </location>
</feature>
<feature type="transmembrane region" description="Helical" evidence="1">
    <location>
        <begin position="281"/>
        <end position="299"/>
    </location>
</feature>
<keyword evidence="2" id="KW-0732">Signal</keyword>
<name>A0ABU4FHU3_9ACTN</name>
<dbReference type="RefSeq" id="WP_317773838.1">
    <property type="nucleotide sequence ID" value="NZ_JAWMAJ010000120.1"/>
</dbReference>
<feature type="chain" id="PRO_5046079468" evidence="2">
    <location>
        <begin position="29"/>
        <end position="322"/>
    </location>
</feature>
<organism evidence="3 4">
    <name type="scientific">Streptomyces prunicolor</name>
    <dbReference type="NCBI Taxonomy" id="67348"/>
    <lineage>
        <taxon>Bacteria</taxon>
        <taxon>Bacillati</taxon>
        <taxon>Actinomycetota</taxon>
        <taxon>Actinomycetes</taxon>
        <taxon>Kitasatosporales</taxon>
        <taxon>Streptomycetaceae</taxon>
        <taxon>Streptomyces</taxon>
    </lineage>
</organism>
<keyword evidence="1" id="KW-1133">Transmembrane helix</keyword>
<feature type="transmembrane region" description="Helical" evidence="1">
    <location>
        <begin position="138"/>
        <end position="158"/>
    </location>
</feature>
<evidence type="ECO:0000313" key="3">
    <source>
        <dbReference type="EMBL" id="MDV7220172.1"/>
    </source>
</evidence>
<keyword evidence="1" id="KW-0812">Transmembrane</keyword>
<dbReference type="EMBL" id="JAWMAJ010000120">
    <property type="protein sequence ID" value="MDV7220172.1"/>
    <property type="molecule type" value="Genomic_DNA"/>
</dbReference>
<protein>
    <submittedName>
        <fullName evidence="3">Uncharacterized protein</fullName>
    </submittedName>
</protein>
<evidence type="ECO:0000256" key="1">
    <source>
        <dbReference type="SAM" id="Phobius"/>
    </source>
</evidence>
<keyword evidence="1" id="KW-0472">Membrane</keyword>
<accession>A0ABU4FHU3</accession>
<reference evidence="3 4" key="1">
    <citation type="submission" date="2023-10" db="EMBL/GenBank/DDBJ databases">
        <title>Characterization of rhizosphere-enriched actinobacteria from wheat plants lab-grown on chernevaya soil.</title>
        <authorList>
            <person name="Tikhonova E.N."/>
            <person name="Konopkin A."/>
            <person name="Kravchenko I.K."/>
        </authorList>
    </citation>
    <scope>NUCLEOTIDE SEQUENCE [LARGE SCALE GENOMIC DNA]</scope>
    <source>
        <strain evidence="3 4">RR29</strain>
    </source>
</reference>